<comment type="similarity">
    <text evidence="2">Belongs to the monovalent cation:proton antiporter 2 (CPA2) transporter (TC 2.A.37) family.</text>
</comment>
<evidence type="ECO:0000256" key="6">
    <source>
        <dbReference type="ARBA" id="ARBA00023136"/>
    </source>
</evidence>
<dbReference type="EMBL" id="CP051775">
    <property type="protein sequence ID" value="QJE73344.1"/>
    <property type="molecule type" value="Genomic_DNA"/>
</dbReference>
<dbReference type="PANTHER" id="PTHR42751:SF3">
    <property type="entry name" value="SODIUM_GLUTAMATE SYMPORTER"/>
    <property type="match status" value="1"/>
</dbReference>
<feature type="transmembrane region" description="Helical" evidence="7">
    <location>
        <begin position="58"/>
        <end position="77"/>
    </location>
</feature>
<comment type="subcellular location">
    <subcellularLocation>
        <location evidence="1">Membrane</location>
        <topology evidence="1">Multi-pass membrane protein</topology>
    </subcellularLocation>
</comment>
<feature type="transmembrane region" description="Helical" evidence="7">
    <location>
        <begin position="116"/>
        <end position="135"/>
    </location>
</feature>
<dbReference type="AlphaFoldDB" id="A0A858R7J8"/>
<evidence type="ECO:0000313" key="9">
    <source>
        <dbReference type="EMBL" id="QJE73344.1"/>
    </source>
</evidence>
<dbReference type="GO" id="GO:0015297">
    <property type="term" value="F:antiporter activity"/>
    <property type="evidence" value="ECO:0007669"/>
    <property type="project" value="InterPro"/>
</dbReference>
<dbReference type="Pfam" id="PF00999">
    <property type="entry name" value="Na_H_Exchanger"/>
    <property type="match status" value="1"/>
</dbReference>
<feature type="transmembrane region" description="Helical" evidence="7">
    <location>
        <begin position="331"/>
        <end position="352"/>
    </location>
</feature>
<feature type="transmembrane region" description="Helical" evidence="7">
    <location>
        <begin position="7"/>
        <end position="26"/>
    </location>
</feature>
<dbReference type="GO" id="GO:0016020">
    <property type="term" value="C:membrane"/>
    <property type="evidence" value="ECO:0007669"/>
    <property type="project" value="UniProtKB-SubCell"/>
</dbReference>
<dbReference type="GO" id="GO:1902600">
    <property type="term" value="P:proton transmembrane transport"/>
    <property type="evidence" value="ECO:0007669"/>
    <property type="project" value="InterPro"/>
</dbReference>
<keyword evidence="4 7" id="KW-0812">Transmembrane</keyword>
<feature type="domain" description="Cation/H+ exchanger transmembrane" evidence="8">
    <location>
        <begin position="16"/>
        <end position="375"/>
    </location>
</feature>
<proteinExistence type="inferred from homology"/>
<protein>
    <submittedName>
        <fullName evidence="9">Cation/H(+) antiporter</fullName>
    </submittedName>
</protein>
<dbReference type="PANTHER" id="PTHR42751">
    <property type="entry name" value="SODIUM/HYDROGEN EXCHANGER FAMILY/TRKA DOMAIN PROTEIN"/>
    <property type="match status" value="1"/>
</dbReference>
<evidence type="ECO:0000256" key="3">
    <source>
        <dbReference type="ARBA" id="ARBA00022448"/>
    </source>
</evidence>
<dbReference type="Proteomes" id="UP000501891">
    <property type="component" value="Chromosome"/>
</dbReference>
<dbReference type="InterPro" id="IPR006153">
    <property type="entry name" value="Cation/H_exchanger_TM"/>
</dbReference>
<keyword evidence="5 7" id="KW-1133">Transmembrane helix</keyword>
<dbReference type="InterPro" id="IPR038770">
    <property type="entry name" value="Na+/solute_symporter_sf"/>
</dbReference>
<organism evidence="9 10">
    <name type="scientific">Aerophototrophica crusticola</name>
    <dbReference type="NCBI Taxonomy" id="1709002"/>
    <lineage>
        <taxon>Bacteria</taxon>
        <taxon>Pseudomonadati</taxon>
        <taxon>Pseudomonadota</taxon>
        <taxon>Alphaproteobacteria</taxon>
        <taxon>Rhodospirillales</taxon>
        <taxon>Rhodospirillaceae</taxon>
        <taxon>Aerophototrophica</taxon>
    </lineage>
</organism>
<keyword evidence="3" id="KW-0813">Transport</keyword>
<feature type="transmembrane region" description="Helical" evidence="7">
    <location>
        <begin position="147"/>
        <end position="167"/>
    </location>
</feature>
<gene>
    <name evidence="9" type="ORF">HHL28_09770</name>
</gene>
<feature type="transmembrane region" description="Helical" evidence="7">
    <location>
        <begin position="83"/>
        <end position="109"/>
    </location>
</feature>
<accession>A0A858R7J8</accession>
<feature type="transmembrane region" description="Helical" evidence="7">
    <location>
        <begin position="32"/>
        <end position="51"/>
    </location>
</feature>
<feature type="transmembrane region" description="Helical" evidence="7">
    <location>
        <begin position="179"/>
        <end position="199"/>
    </location>
</feature>
<evidence type="ECO:0000313" key="10">
    <source>
        <dbReference type="Proteomes" id="UP000501891"/>
    </source>
</evidence>
<evidence type="ECO:0000256" key="1">
    <source>
        <dbReference type="ARBA" id="ARBA00004141"/>
    </source>
</evidence>
<name>A0A858R7J8_9PROT</name>
<dbReference type="KEGG" id="acru:HHL28_09770"/>
<feature type="transmembrane region" description="Helical" evidence="7">
    <location>
        <begin position="297"/>
        <end position="319"/>
    </location>
</feature>
<feature type="transmembrane region" description="Helical" evidence="7">
    <location>
        <begin position="219"/>
        <end position="251"/>
    </location>
</feature>
<evidence type="ECO:0000256" key="4">
    <source>
        <dbReference type="ARBA" id="ARBA00022692"/>
    </source>
</evidence>
<evidence type="ECO:0000256" key="2">
    <source>
        <dbReference type="ARBA" id="ARBA00005551"/>
    </source>
</evidence>
<dbReference type="Gene3D" id="1.20.1530.20">
    <property type="match status" value="1"/>
</dbReference>
<keyword evidence="6 7" id="KW-0472">Membrane</keyword>
<evidence type="ECO:0000259" key="8">
    <source>
        <dbReference type="Pfam" id="PF00999"/>
    </source>
</evidence>
<evidence type="ECO:0000256" key="7">
    <source>
        <dbReference type="SAM" id="Phobius"/>
    </source>
</evidence>
<feature type="transmembrane region" description="Helical" evidence="7">
    <location>
        <begin position="358"/>
        <end position="377"/>
    </location>
</feature>
<feature type="transmembrane region" description="Helical" evidence="7">
    <location>
        <begin position="271"/>
        <end position="291"/>
    </location>
</feature>
<sequence length="445" mass="47283">MDAHLDLTGIALVTSVALLCGLALSRLRQPSIVGYIVAGVVLGPTGFGLIRDAEAVRALADLGVLMLLFLVGMELSVRSFRQVYAVAILAVLGQVACSLAVTFAAGALLGWPAERAVLFGFIIALSGTAVAIKMLEDTGDLHTDTGRVTIGILVAQDLAFVPMLLTAQTLGPQGGGFDATVVLKLAAAVAVLAGLVMVLSRRERLPVPFADWFRRNPDVVPLGALAFCFTLAALTGLLGLSTAFGAFLAGFMLGNSTGRAMALRATKPIQAVLVVVFFLSIGLLIDLGYIWEHLGPVLLLLLLVTLVKTAMNVGILRLLRQPWERAFPAGVIMGSLGEFSFVLAATGLSLAVVDPEGYQLAVTVIALSWLFSPLWLVSARRFHKLAETGITSIRTTLAQVYGGEIAFANRVFRAVIHGASMVAEHFRIRKSRLVEEQKDDRRDAA</sequence>
<reference evidence="9" key="1">
    <citation type="submission" date="2020-04" db="EMBL/GenBank/DDBJ databases">
        <title>A desert anoxygenic phototrophic bacterium fixes CO2 using RubisCO under aerobic conditions.</title>
        <authorList>
            <person name="Tang K."/>
        </authorList>
    </citation>
    <scope>NUCLEOTIDE SEQUENCE [LARGE SCALE GENOMIC DNA]</scope>
    <source>
        <strain evidence="9">MIMtkB3</strain>
    </source>
</reference>
<evidence type="ECO:0000256" key="5">
    <source>
        <dbReference type="ARBA" id="ARBA00022989"/>
    </source>
</evidence>
<keyword evidence="10" id="KW-1185">Reference proteome</keyword>